<keyword evidence="2 6" id="KW-0808">Transferase</keyword>
<evidence type="ECO:0000256" key="6">
    <source>
        <dbReference type="PROSITE-ProRule" id="PRU01024"/>
    </source>
</evidence>
<evidence type="ECO:0000256" key="1">
    <source>
        <dbReference type="ARBA" id="ARBA00022603"/>
    </source>
</evidence>
<dbReference type="EMBL" id="CAJPIZ010002619">
    <property type="protein sequence ID" value="CAG2105280.1"/>
    <property type="molecule type" value="Genomic_DNA"/>
</dbReference>
<dbReference type="SUPFAM" id="SSF54928">
    <property type="entry name" value="RNA-binding domain, RBD"/>
    <property type="match status" value="1"/>
</dbReference>
<dbReference type="InterPro" id="IPR012677">
    <property type="entry name" value="Nucleotide-bd_a/b_plait_sf"/>
</dbReference>
<dbReference type="OrthoDB" id="10250660at2759"/>
<comment type="similarity">
    <text evidence="6">Belongs to the class I-like SAM-binding methyltransferase superfamily. RNA M5U methyltransferase family.</text>
</comment>
<organism evidence="7">
    <name type="scientific">Medioppia subpectinata</name>
    <dbReference type="NCBI Taxonomy" id="1979941"/>
    <lineage>
        <taxon>Eukaryota</taxon>
        <taxon>Metazoa</taxon>
        <taxon>Ecdysozoa</taxon>
        <taxon>Arthropoda</taxon>
        <taxon>Chelicerata</taxon>
        <taxon>Arachnida</taxon>
        <taxon>Acari</taxon>
        <taxon>Acariformes</taxon>
        <taxon>Sarcoptiformes</taxon>
        <taxon>Oribatida</taxon>
        <taxon>Brachypylina</taxon>
        <taxon>Oppioidea</taxon>
        <taxon>Oppiidae</taxon>
        <taxon>Medioppia</taxon>
    </lineage>
</organism>
<evidence type="ECO:0000256" key="2">
    <source>
        <dbReference type="ARBA" id="ARBA00022679"/>
    </source>
</evidence>
<dbReference type="EC" id="2.1.1.35" evidence="4"/>
<feature type="active site" description="Nucleophile" evidence="6">
    <location>
        <position position="514"/>
    </location>
</feature>
<evidence type="ECO:0000256" key="5">
    <source>
        <dbReference type="ARBA" id="ARBA00047278"/>
    </source>
</evidence>
<dbReference type="Gene3D" id="2.40.50.1070">
    <property type="match status" value="1"/>
</dbReference>
<sequence>MSCESTNETKDVFSYTRRDEFTSETLKIEIRNLPKHVGYDTLKKLLKRLDLKPLKIKLIGRAGSPTHSFVTFRTSEDREQAINQLDQYLWKQNVLVVKTANPIPDPLVEKRNERRSEDNCDSKRIKTLEGNEVSAEQLADTLNDKIASLWRMSYSQQLVVKYDILKAFLLSLNKELAKIVSQSSEQSSQLSLWLTRAAKEFDNKCCPLQDIRVSTLINGYRNKCEFTIGIDKTVGFRLGLYKEGTVKVISPPINCPIIGDQMRNALNAIQTYVTSKSTLHGFDPETHSGHWIQSTVRTSSTGSMVIMALNPQQLTPEEINREKTQIIDFFQSNPDFGVHSVFIHISSKRHEISNECIDHLFGESTISETINLEPTLTFRISPLAFFQINTLGAELCYKAICDLIEPNAQLILIDICCGTGTIGLSLASKVKKVFGIELNADAIRDAKFNAQLNAISNVEFIEGKAESMIASVLQSCGHSPVVAVVDPPRAGLNNSIIRALRSHPLLKRLVYVSCEPNKAIKNLIDLCRPPSKTYKGQPFVPIQAIPVDLFPHTNRCELLLLFERLETNFVDFMS</sequence>
<dbReference type="InterPro" id="IPR045850">
    <property type="entry name" value="TRM2_met"/>
</dbReference>
<keyword evidence="8" id="KW-1185">Reference proteome</keyword>
<keyword evidence="3 6" id="KW-0949">S-adenosyl-L-methionine</keyword>
<dbReference type="PANTHER" id="PTHR45904">
    <property type="entry name" value="TRNA (URACIL-5-)-METHYLTRANSFERASE"/>
    <property type="match status" value="1"/>
</dbReference>
<evidence type="ECO:0000256" key="3">
    <source>
        <dbReference type="ARBA" id="ARBA00022691"/>
    </source>
</evidence>
<dbReference type="EMBL" id="OC857194">
    <property type="protein sequence ID" value="CAD7624850.1"/>
    <property type="molecule type" value="Genomic_DNA"/>
</dbReference>
<dbReference type="AlphaFoldDB" id="A0A7R9PXX4"/>
<feature type="binding site" evidence="6">
    <location>
        <position position="486"/>
    </location>
    <ligand>
        <name>S-adenosyl-L-methionine</name>
        <dbReference type="ChEBI" id="CHEBI:59789"/>
    </ligand>
</feature>
<dbReference type="GO" id="GO:0032259">
    <property type="term" value="P:methylation"/>
    <property type="evidence" value="ECO:0007669"/>
    <property type="project" value="UniProtKB-KW"/>
</dbReference>
<dbReference type="Gene3D" id="3.30.70.330">
    <property type="match status" value="1"/>
</dbReference>
<dbReference type="GO" id="GO:0003723">
    <property type="term" value="F:RNA binding"/>
    <property type="evidence" value="ECO:0007669"/>
    <property type="project" value="TreeGrafter"/>
</dbReference>
<dbReference type="GO" id="GO:0030697">
    <property type="term" value="F:tRNA (uracil(54)-C5)-methyltransferase activity, S-adenosyl methionine-dependent"/>
    <property type="evidence" value="ECO:0007669"/>
    <property type="project" value="UniProtKB-EC"/>
</dbReference>
<name>A0A7R9PXX4_9ACAR</name>
<dbReference type="InterPro" id="IPR029063">
    <property type="entry name" value="SAM-dependent_MTases_sf"/>
</dbReference>
<dbReference type="InterPro" id="IPR035979">
    <property type="entry name" value="RBD_domain_sf"/>
</dbReference>
<comment type="caution">
    <text evidence="6">Lacks conserved residue(s) required for the propagation of feature annotation.</text>
</comment>
<evidence type="ECO:0000313" key="8">
    <source>
        <dbReference type="Proteomes" id="UP000759131"/>
    </source>
</evidence>
<dbReference type="PROSITE" id="PS51687">
    <property type="entry name" value="SAM_MT_RNA_M5U"/>
    <property type="match status" value="1"/>
</dbReference>
<feature type="binding site" evidence="6">
    <location>
        <position position="437"/>
    </location>
    <ligand>
        <name>S-adenosyl-L-methionine</name>
        <dbReference type="ChEBI" id="CHEBI:59789"/>
    </ligand>
</feature>
<protein>
    <recommendedName>
        <fullName evidence="4">tRNA (uracil(54)-C(5))-methyltransferase</fullName>
        <ecNumber evidence="4">2.1.1.35</ecNumber>
    </recommendedName>
</protein>
<evidence type="ECO:0000313" key="7">
    <source>
        <dbReference type="EMBL" id="CAD7624850.1"/>
    </source>
</evidence>
<keyword evidence="1 6" id="KW-0489">Methyltransferase</keyword>
<dbReference type="InterPro" id="IPR010280">
    <property type="entry name" value="U5_MeTrfase_fam"/>
</dbReference>
<feature type="binding site" evidence="6">
    <location>
        <position position="387"/>
    </location>
    <ligand>
        <name>S-adenosyl-L-methionine</name>
        <dbReference type="ChEBI" id="CHEBI:59789"/>
    </ligand>
</feature>
<comment type="catalytic activity">
    <reaction evidence="5">
        <text>uridine(54) in tRNA + S-adenosyl-L-methionine = 5-methyluridine(54) in tRNA + S-adenosyl-L-homocysteine + H(+)</text>
        <dbReference type="Rhea" id="RHEA:42712"/>
        <dbReference type="Rhea" id="RHEA-COMP:10167"/>
        <dbReference type="Rhea" id="RHEA-COMP:10193"/>
        <dbReference type="ChEBI" id="CHEBI:15378"/>
        <dbReference type="ChEBI" id="CHEBI:57856"/>
        <dbReference type="ChEBI" id="CHEBI:59789"/>
        <dbReference type="ChEBI" id="CHEBI:65315"/>
        <dbReference type="ChEBI" id="CHEBI:74447"/>
        <dbReference type="EC" id="2.1.1.35"/>
    </reaction>
    <physiologicalReaction direction="left-to-right" evidence="5">
        <dbReference type="Rhea" id="RHEA:42713"/>
    </physiologicalReaction>
</comment>
<dbReference type="Pfam" id="PF05958">
    <property type="entry name" value="tRNA_U5-meth_tr"/>
    <property type="match status" value="1"/>
</dbReference>
<proteinExistence type="inferred from homology"/>
<reference evidence="7" key="1">
    <citation type="submission" date="2020-11" db="EMBL/GenBank/DDBJ databases">
        <authorList>
            <person name="Tran Van P."/>
        </authorList>
    </citation>
    <scope>NUCLEOTIDE SEQUENCE</scope>
</reference>
<gene>
    <name evidence="7" type="ORF">OSB1V03_LOCUS5289</name>
</gene>
<dbReference type="GO" id="GO:0006396">
    <property type="term" value="P:RNA processing"/>
    <property type="evidence" value="ECO:0007669"/>
    <property type="project" value="InterPro"/>
</dbReference>
<dbReference type="Gene3D" id="3.40.50.150">
    <property type="entry name" value="Vaccinia Virus protein VP39"/>
    <property type="match status" value="1"/>
</dbReference>
<dbReference type="SUPFAM" id="SSF53335">
    <property type="entry name" value="S-adenosyl-L-methionine-dependent methyltransferases"/>
    <property type="match status" value="1"/>
</dbReference>
<dbReference type="Proteomes" id="UP000759131">
    <property type="component" value="Unassembled WGS sequence"/>
</dbReference>
<dbReference type="PANTHER" id="PTHR45904:SF2">
    <property type="entry name" value="TRNA (URACIL-5-)-METHYLTRANSFERASE HOMOLOG A"/>
    <property type="match status" value="1"/>
</dbReference>
<accession>A0A7R9PXX4</accession>
<evidence type="ECO:0000256" key="4">
    <source>
        <dbReference type="ARBA" id="ARBA00033763"/>
    </source>
</evidence>
<dbReference type="CDD" id="cd02440">
    <property type="entry name" value="AdoMet_MTases"/>
    <property type="match status" value="1"/>
</dbReference>